<evidence type="ECO:0000256" key="3">
    <source>
        <dbReference type="ARBA" id="ARBA00023163"/>
    </source>
</evidence>
<dbReference type="PROSITE" id="PS50995">
    <property type="entry name" value="HTH_MARR_2"/>
    <property type="match status" value="1"/>
</dbReference>
<dbReference type="RefSeq" id="WP_217944286.1">
    <property type="nucleotide sequence ID" value="NZ_JAHTGR010000012.1"/>
</dbReference>
<name>A0AA41HEH6_9BURK</name>
<evidence type="ECO:0000313" key="8">
    <source>
        <dbReference type="Proteomes" id="UP001162889"/>
    </source>
</evidence>
<dbReference type="EMBL" id="JALJZU010000005">
    <property type="protein sequence ID" value="MCP2008907.1"/>
    <property type="molecule type" value="Genomic_DNA"/>
</dbReference>
<dbReference type="PANTHER" id="PTHR33164">
    <property type="entry name" value="TRANSCRIPTIONAL REGULATOR, MARR FAMILY"/>
    <property type="match status" value="1"/>
</dbReference>
<gene>
    <name evidence="5" type="ORF">KVP70_21685</name>
    <name evidence="6" type="ORF">L1274_002620</name>
</gene>
<dbReference type="Pfam" id="PF12802">
    <property type="entry name" value="MarR_2"/>
    <property type="match status" value="1"/>
</dbReference>
<dbReference type="GO" id="GO:0003700">
    <property type="term" value="F:DNA-binding transcription factor activity"/>
    <property type="evidence" value="ECO:0007669"/>
    <property type="project" value="InterPro"/>
</dbReference>
<keyword evidence="1" id="KW-0805">Transcription regulation</keyword>
<protein>
    <submittedName>
        <fullName evidence="6">DNA-binding MarR family transcriptional regulator</fullName>
    </submittedName>
    <submittedName>
        <fullName evidence="5">MarR family winged helix-turn-helix transcriptional regulator</fullName>
    </submittedName>
</protein>
<dbReference type="Proteomes" id="UP001162889">
    <property type="component" value="Unassembled WGS sequence"/>
</dbReference>
<dbReference type="AlphaFoldDB" id="A0AA41HEH6"/>
<comment type="caution">
    <text evidence="5">The sequence shown here is derived from an EMBL/GenBank/DDBJ whole genome shotgun (WGS) entry which is preliminary data.</text>
</comment>
<evidence type="ECO:0000313" key="6">
    <source>
        <dbReference type="EMBL" id="MCP2008907.1"/>
    </source>
</evidence>
<evidence type="ECO:0000256" key="1">
    <source>
        <dbReference type="ARBA" id="ARBA00023015"/>
    </source>
</evidence>
<keyword evidence="3" id="KW-0804">Transcription</keyword>
<proteinExistence type="predicted"/>
<accession>A0AA41HEH6</accession>
<feature type="domain" description="HTH marR-type" evidence="4">
    <location>
        <begin position="12"/>
        <end position="144"/>
    </location>
</feature>
<dbReference type="InterPro" id="IPR039422">
    <property type="entry name" value="MarR/SlyA-like"/>
</dbReference>
<organism evidence="5 7">
    <name type="scientific">Duganella violaceipulchra</name>
    <dbReference type="NCBI Taxonomy" id="2849652"/>
    <lineage>
        <taxon>Bacteria</taxon>
        <taxon>Pseudomonadati</taxon>
        <taxon>Pseudomonadota</taxon>
        <taxon>Betaproteobacteria</taxon>
        <taxon>Burkholderiales</taxon>
        <taxon>Oxalobacteraceae</taxon>
        <taxon>Telluria group</taxon>
        <taxon>Duganella</taxon>
    </lineage>
</organism>
<keyword evidence="8" id="KW-1185">Reference proteome</keyword>
<evidence type="ECO:0000313" key="5">
    <source>
        <dbReference type="EMBL" id="MBV6323552.1"/>
    </source>
</evidence>
<dbReference type="InterPro" id="IPR000835">
    <property type="entry name" value="HTH_MarR-typ"/>
</dbReference>
<dbReference type="EMBL" id="JAHTGR010000012">
    <property type="protein sequence ID" value="MBV6323552.1"/>
    <property type="molecule type" value="Genomic_DNA"/>
</dbReference>
<dbReference type="GO" id="GO:0006950">
    <property type="term" value="P:response to stress"/>
    <property type="evidence" value="ECO:0007669"/>
    <property type="project" value="TreeGrafter"/>
</dbReference>
<dbReference type="PANTHER" id="PTHR33164:SF64">
    <property type="entry name" value="TRANSCRIPTIONAL REGULATOR SLYA"/>
    <property type="match status" value="1"/>
</dbReference>
<evidence type="ECO:0000256" key="2">
    <source>
        <dbReference type="ARBA" id="ARBA00023125"/>
    </source>
</evidence>
<dbReference type="SMART" id="SM00347">
    <property type="entry name" value="HTH_MARR"/>
    <property type="match status" value="1"/>
</dbReference>
<dbReference type="GO" id="GO:0003677">
    <property type="term" value="F:DNA binding"/>
    <property type="evidence" value="ECO:0007669"/>
    <property type="project" value="UniProtKB-KW"/>
</dbReference>
<sequence length="160" mass="17413">MTTQDYSRAAGGAAIGARLRRLSENLDGDSVRVYAALGIEFEQRWFGVLNQLAIKGSATVGELAATLKITHVSVSQTRQSLEKSGIVTSQSDPEDARKKKIILTATGKRLVTKLRPVWAAFDEAALALNAESGDVVALLNRLEDALERQSIFERIMTRIA</sequence>
<evidence type="ECO:0000259" key="4">
    <source>
        <dbReference type="PROSITE" id="PS50995"/>
    </source>
</evidence>
<dbReference type="Proteomes" id="UP001155901">
    <property type="component" value="Unassembled WGS sequence"/>
</dbReference>
<reference evidence="5" key="1">
    <citation type="submission" date="2021-07" db="EMBL/GenBank/DDBJ databases">
        <title>Characterization of violacein-producing bacteria and related species.</title>
        <authorList>
            <person name="Wilson H.S."/>
            <person name="De Leon M.E."/>
        </authorList>
    </citation>
    <scope>NUCLEOTIDE SEQUENCE</scope>
    <source>
        <strain evidence="5">HSC-15S17</strain>
    </source>
</reference>
<reference evidence="6" key="2">
    <citation type="submission" date="2022-03" db="EMBL/GenBank/DDBJ databases">
        <title>Genome Encyclopedia of Bacteria and Archaea VI: Functional Genomics of Type Strains.</title>
        <authorList>
            <person name="Whitman W."/>
        </authorList>
    </citation>
    <scope>NUCLEOTIDE SEQUENCE</scope>
    <source>
        <strain evidence="6">HSC-15S17</strain>
    </source>
</reference>
<keyword evidence="2 6" id="KW-0238">DNA-binding</keyword>
<evidence type="ECO:0000313" key="7">
    <source>
        <dbReference type="Proteomes" id="UP001155901"/>
    </source>
</evidence>